<feature type="transmembrane region" description="Helical" evidence="5">
    <location>
        <begin position="12"/>
        <end position="32"/>
    </location>
</feature>
<evidence type="ECO:0000313" key="6">
    <source>
        <dbReference type="EMBL" id="RCW26042.1"/>
    </source>
</evidence>
<evidence type="ECO:0000256" key="5">
    <source>
        <dbReference type="SAM" id="Phobius"/>
    </source>
</evidence>
<proteinExistence type="predicted"/>
<dbReference type="RefSeq" id="WP_245415568.1">
    <property type="nucleotide sequence ID" value="NZ_QPIX01000004.1"/>
</dbReference>
<keyword evidence="7" id="KW-1185">Reference proteome</keyword>
<comment type="subcellular location">
    <subcellularLocation>
        <location evidence="1">Membrane</location>
        <topology evidence="1">Multi-pass membrane protein</topology>
    </subcellularLocation>
</comment>
<keyword evidence="2 5" id="KW-0812">Transmembrane</keyword>
<dbReference type="InterPro" id="IPR024199">
    <property type="entry name" value="Uncharacterised_DsbB"/>
</dbReference>
<feature type="transmembrane region" description="Helical" evidence="5">
    <location>
        <begin position="148"/>
        <end position="168"/>
    </location>
</feature>
<dbReference type="GO" id="GO:0016020">
    <property type="term" value="C:membrane"/>
    <property type="evidence" value="ECO:0007669"/>
    <property type="project" value="UniProtKB-SubCell"/>
</dbReference>
<dbReference type="PIRSF" id="PIRSF033913">
    <property type="entry name" value="S-S_format_DsbB"/>
    <property type="match status" value="1"/>
</dbReference>
<dbReference type="InterPro" id="IPR023380">
    <property type="entry name" value="DsbB-like_sf"/>
</dbReference>
<gene>
    <name evidence="6" type="ORF">DFR48_104295</name>
</gene>
<dbReference type="SUPFAM" id="SSF158442">
    <property type="entry name" value="DsbB-like"/>
    <property type="match status" value="1"/>
</dbReference>
<name>A0A6I7HPN2_9HYPH</name>
<dbReference type="GO" id="GO:0015035">
    <property type="term" value="F:protein-disulfide reductase activity"/>
    <property type="evidence" value="ECO:0007669"/>
    <property type="project" value="InterPro"/>
</dbReference>
<keyword evidence="4 5" id="KW-0472">Membrane</keyword>
<dbReference type="Pfam" id="PF02600">
    <property type="entry name" value="DsbB"/>
    <property type="match status" value="1"/>
</dbReference>
<evidence type="ECO:0000256" key="2">
    <source>
        <dbReference type="ARBA" id="ARBA00022692"/>
    </source>
</evidence>
<evidence type="ECO:0000313" key="7">
    <source>
        <dbReference type="Proteomes" id="UP000252582"/>
    </source>
</evidence>
<reference evidence="6 7" key="1">
    <citation type="submission" date="2018-07" db="EMBL/GenBank/DDBJ databases">
        <title>Genomic Encyclopedia of Type Strains, Phase IV (KMG-IV): sequencing the most valuable type-strain genomes for metagenomic binning, comparative biology and taxonomic classification.</title>
        <authorList>
            <person name="Goeker M."/>
        </authorList>
    </citation>
    <scope>NUCLEOTIDE SEQUENCE [LARGE SCALE GENOMIC DNA]</scope>
    <source>
        <strain evidence="6 7">DSM 25528</strain>
    </source>
</reference>
<feature type="transmembrane region" description="Helical" evidence="5">
    <location>
        <begin position="52"/>
        <end position="70"/>
    </location>
</feature>
<dbReference type="AlphaFoldDB" id="A0A6I7HPN2"/>
<dbReference type="EMBL" id="QPIX01000004">
    <property type="protein sequence ID" value="RCW26042.1"/>
    <property type="molecule type" value="Genomic_DNA"/>
</dbReference>
<dbReference type="GO" id="GO:0006457">
    <property type="term" value="P:protein folding"/>
    <property type="evidence" value="ECO:0007669"/>
    <property type="project" value="InterPro"/>
</dbReference>
<comment type="caution">
    <text evidence="6">The sequence shown here is derived from an EMBL/GenBank/DDBJ whole genome shotgun (WGS) entry which is preliminary data.</text>
</comment>
<accession>A0A6I7HPN2</accession>
<feature type="transmembrane region" description="Helical" evidence="5">
    <location>
        <begin position="77"/>
        <end position="95"/>
    </location>
</feature>
<dbReference type="Gene3D" id="1.20.1550.10">
    <property type="entry name" value="DsbB-like"/>
    <property type="match status" value="1"/>
</dbReference>
<protein>
    <submittedName>
        <fullName evidence="6">Disulfide bond formation protein DsbB</fullName>
    </submittedName>
</protein>
<dbReference type="InterPro" id="IPR003752">
    <property type="entry name" value="DiS_bond_form_DsbB/BdbC"/>
</dbReference>
<sequence length="172" mass="17604">MSLSTPLVKNKTAVAAVLTTLGMAFVVGSALAFEHIGGYIPCALCLLQRNPYYLGIPVGILAILAAVLNLPSWITRGLLAVVMILMIVGGGLGVYHSGVEWGFWEGPASCSVGGAAPAAGSGDILNQLNSVKGPSCTEATLRVLGLSFAGWNVIGSVILAAIAAWGVFGKRH</sequence>
<keyword evidence="3 5" id="KW-1133">Transmembrane helix</keyword>
<evidence type="ECO:0000256" key="4">
    <source>
        <dbReference type="ARBA" id="ARBA00023136"/>
    </source>
</evidence>
<evidence type="ECO:0000256" key="1">
    <source>
        <dbReference type="ARBA" id="ARBA00004141"/>
    </source>
</evidence>
<dbReference type="Proteomes" id="UP000252582">
    <property type="component" value="Unassembled WGS sequence"/>
</dbReference>
<organism evidence="6 7">
    <name type="scientific">Ciceribacter lividus</name>
    <dbReference type="NCBI Taxonomy" id="1197950"/>
    <lineage>
        <taxon>Bacteria</taxon>
        <taxon>Pseudomonadati</taxon>
        <taxon>Pseudomonadota</taxon>
        <taxon>Alphaproteobacteria</taxon>
        <taxon>Hyphomicrobiales</taxon>
        <taxon>Rhizobiaceae</taxon>
        <taxon>Ciceribacter</taxon>
    </lineage>
</organism>
<evidence type="ECO:0000256" key="3">
    <source>
        <dbReference type="ARBA" id="ARBA00022989"/>
    </source>
</evidence>